<dbReference type="Proteomes" id="UP000057938">
    <property type="component" value="Chromosome"/>
</dbReference>
<dbReference type="EMBL" id="CP012669">
    <property type="protein sequence ID" value="ALE17111.1"/>
    <property type="molecule type" value="Genomic_DNA"/>
</dbReference>
<protein>
    <submittedName>
        <fullName evidence="1">Uncharacterized protein</fullName>
    </submittedName>
</protein>
<dbReference type="KEGG" id="aep:AMC99_01823"/>
<keyword evidence="2" id="KW-1185">Reference proteome</keyword>
<name>A0A0M5L5B8_9SPHN</name>
<reference evidence="1 2" key="1">
    <citation type="submission" date="2015-09" db="EMBL/GenBank/DDBJ databases">
        <title>Complete genome sequence of a benzo[a]pyrene-degrading bacterium Altererythrobacter epoxidivorans CGMCC 1.7731T.</title>
        <authorList>
            <person name="Li Z."/>
            <person name="Cheng H."/>
            <person name="Huo Y."/>
            <person name="Xu X."/>
        </authorList>
    </citation>
    <scope>NUCLEOTIDE SEQUENCE [LARGE SCALE GENOMIC DNA]</scope>
    <source>
        <strain evidence="1 2">CGMCC 1.7731</strain>
    </source>
</reference>
<dbReference type="AlphaFoldDB" id="A0A0M5L5B8"/>
<evidence type="ECO:0000313" key="2">
    <source>
        <dbReference type="Proteomes" id="UP000057938"/>
    </source>
</evidence>
<dbReference type="STRING" id="361183.AMC99_01823"/>
<proteinExistence type="predicted"/>
<accession>A0A0M5L5B8</accession>
<evidence type="ECO:0000313" key="1">
    <source>
        <dbReference type="EMBL" id="ALE17111.1"/>
    </source>
</evidence>
<dbReference type="OrthoDB" id="9985037at2"/>
<dbReference type="RefSeq" id="WP_061925648.1">
    <property type="nucleotide sequence ID" value="NZ_CP012669.1"/>
</dbReference>
<dbReference type="PATRIC" id="fig|361183.4.peg.1794"/>
<sequence>MIGKLIDDDRAHAMRLGIHRLAGHQVVGLAEAFHACTDLELNEVAPEHLVEFKQFLVDLGYEEMWVAQLGRPKMQHLWCRGPWPIDYRANKDRDFTAYVLMS</sequence>
<organism evidence="1 2">
    <name type="scientific">Altererythrobacter epoxidivorans</name>
    <dbReference type="NCBI Taxonomy" id="361183"/>
    <lineage>
        <taxon>Bacteria</taxon>
        <taxon>Pseudomonadati</taxon>
        <taxon>Pseudomonadota</taxon>
        <taxon>Alphaproteobacteria</taxon>
        <taxon>Sphingomonadales</taxon>
        <taxon>Erythrobacteraceae</taxon>
        <taxon>Altererythrobacter</taxon>
    </lineage>
</organism>
<gene>
    <name evidence="1" type="ORF">AMC99_01823</name>
</gene>